<dbReference type="InterPro" id="IPR050482">
    <property type="entry name" value="Sensor_HK_TwoCompSys"/>
</dbReference>
<evidence type="ECO:0000256" key="9">
    <source>
        <dbReference type="ARBA" id="ARBA00023012"/>
    </source>
</evidence>
<keyword evidence="4" id="KW-0597">Phosphoprotein</keyword>
<accession>A0A7V8U7I7</accession>
<comment type="subcellular location">
    <subcellularLocation>
        <location evidence="2">Membrane</location>
    </subcellularLocation>
</comment>
<dbReference type="PROSITE" id="PS50109">
    <property type="entry name" value="HIS_KIN"/>
    <property type="match status" value="1"/>
</dbReference>
<sequence>MRDAVQTLYWNPGAVSFLVELLLALVLSVYVAHRLVREHRGGGITAPTLLFGLTFWCFVPGLFVSLLHALTGGGWTSYAMPWLAPDSLVVLAMPWVTAFTGVSAIAFVQFAYRVPQWLPGAQREAMLVGMAMSVCVCLEIASSLHTDWTLAEHRIWFRPDWAAIWTSASMIWAILVFMRQLAHAQGRSRDKGLGTWLAMLLRRPANRSAGAARGFILFALFPIAHTCALLFQRDGYLGPLSMDLLICWSTLVQLTGLTLVYFGYLPERSSFIFKLTIISLVLLFGAINGACWVLATPYIAQFRPADLPQPGTALEFVPMAKGGYQVRERPAAPLPTSGRPIGPDGARIVLPFTVRFYGKSYRAAYVAGHGSIGFDALPHLIDSTIAYGVRPAIRPLLMRIPPEGSDVTARAVADRLVVTRKDRCSAMADTACWAVQTVVHADGRIVLTHLSGPAAPPYQLADPLGAPWMTGITPGLEHPGAAPIMRDHYRAFLAHLDRLYAPVLGFTLGTMLIVLLGMPLLFQGFLVRPLDRLLRAMRRFRDGELDRQVEVSFNDEIGYLTESFNEMARAQNHLVNTLEEQVASRSAELADFAARNARLEERNRLSGDLHDTVSQTLFSAAMLSDALADQWQHDPQASTGKLRQLAQMNRHALAEMRLMLNELRAEGMVEQPLAHLIAALAREFAEGQGDRVQIACDISGDTLLPLDVQAMLYRIAQESLNNIARHAGASQVSIALEALPGQAMLSIRDNGSGFDPHKVPGGHLGLQIMRERARRIDAVLEVESRPGGGTGITAIWMQQA</sequence>
<proteinExistence type="predicted"/>
<dbReference type="SMART" id="SM00304">
    <property type="entry name" value="HAMP"/>
    <property type="match status" value="1"/>
</dbReference>
<evidence type="ECO:0000313" key="13">
    <source>
        <dbReference type="EMBL" id="MBA1373626.1"/>
    </source>
</evidence>
<dbReference type="CDD" id="cd06225">
    <property type="entry name" value="HAMP"/>
    <property type="match status" value="1"/>
</dbReference>
<reference evidence="13 14" key="1">
    <citation type="journal article" date="1994" name="Int. J. Syst. Bacteriol.">
        <title>Phylogenetic positions of novel aerobic, bacteriochlorophyll a-containing bacteria and description of Roseococcus thiosulfatophilus gen. nov., sp. nov., Erythromicrobium ramosum gen. nov., sp. nov., and Erythrobacter litoralis sp. nov.</title>
        <authorList>
            <person name="Yurkov V."/>
            <person name="Stackebrandt E."/>
            <person name="Holmes A."/>
            <person name="Fuerst J.A."/>
            <person name="Hugenholtz P."/>
            <person name="Golecki J."/>
            <person name="Gad'on N."/>
            <person name="Gorlenko V.M."/>
            <person name="Kompantseva E.I."/>
            <person name="Drews G."/>
        </authorList>
    </citation>
    <scope>NUCLEOTIDE SEQUENCE [LARGE SCALE GENOMIC DNA]</scope>
    <source>
        <strain evidence="13 14">KR-99</strain>
    </source>
</reference>
<feature type="transmembrane region" description="Helical" evidence="10">
    <location>
        <begin position="12"/>
        <end position="32"/>
    </location>
</feature>
<dbReference type="InterPro" id="IPR036890">
    <property type="entry name" value="HATPase_C_sf"/>
</dbReference>
<evidence type="ECO:0000256" key="6">
    <source>
        <dbReference type="ARBA" id="ARBA00022741"/>
    </source>
</evidence>
<feature type="transmembrane region" description="Helical" evidence="10">
    <location>
        <begin position="243"/>
        <end position="264"/>
    </location>
</feature>
<feature type="transmembrane region" description="Helical" evidence="10">
    <location>
        <begin position="88"/>
        <end position="112"/>
    </location>
</feature>
<dbReference type="CDD" id="cd16917">
    <property type="entry name" value="HATPase_UhpB-NarQ-NarX-like"/>
    <property type="match status" value="1"/>
</dbReference>
<feature type="transmembrane region" description="Helical" evidence="10">
    <location>
        <begin position="162"/>
        <end position="182"/>
    </location>
</feature>
<protein>
    <recommendedName>
        <fullName evidence="3">histidine kinase</fullName>
        <ecNumber evidence="3">2.7.13.3</ecNumber>
    </recommendedName>
</protein>
<keyword evidence="8" id="KW-0067">ATP-binding</keyword>
<dbReference type="RefSeq" id="WP_181266619.1">
    <property type="nucleotide sequence ID" value="NZ_BAAAGB010000002.1"/>
</dbReference>
<dbReference type="Pfam" id="PF07730">
    <property type="entry name" value="HisKA_3"/>
    <property type="match status" value="1"/>
</dbReference>
<keyword evidence="7 13" id="KW-0418">Kinase</keyword>
<keyword evidence="6" id="KW-0547">Nucleotide-binding</keyword>
<dbReference type="InterPro" id="IPR003660">
    <property type="entry name" value="HAMP_dom"/>
</dbReference>
<dbReference type="EC" id="2.7.13.3" evidence="3"/>
<feature type="domain" description="HAMP" evidence="12">
    <location>
        <begin position="524"/>
        <end position="576"/>
    </location>
</feature>
<evidence type="ECO:0000256" key="2">
    <source>
        <dbReference type="ARBA" id="ARBA00004370"/>
    </source>
</evidence>
<feature type="transmembrane region" description="Helical" evidence="10">
    <location>
        <begin position="124"/>
        <end position="142"/>
    </location>
</feature>
<dbReference type="SUPFAM" id="SSF158472">
    <property type="entry name" value="HAMP domain-like"/>
    <property type="match status" value="1"/>
</dbReference>
<name>A0A7V8U7I7_9SPHN</name>
<dbReference type="AlphaFoldDB" id="A0A7V8U7I7"/>
<dbReference type="SMART" id="SM00387">
    <property type="entry name" value="HATPase_c"/>
    <property type="match status" value="1"/>
</dbReference>
<evidence type="ECO:0000256" key="1">
    <source>
        <dbReference type="ARBA" id="ARBA00000085"/>
    </source>
</evidence>
<feature type="transmembrane region" description="Helical" evidence="10">
    <location>
        <begin position="499"/>
        <end position="527"/>
    </location>
</feature>
<comment type="catalytic activity">
    <reaction evidence="1">
        <text>ATP + protein L-histidine = ADP + protein N-phospho-L-histidine.</text>
        <dbReference type="EC" id="2.7.13.3"/>
    </reaction>
</comment>
<dbReference type="GO" id="GO:0016020">
    <property type="term" value="C:membrane"/>
    <property type="evidence" value="ECO:0007669"/>
    <property type="project" value="UniProtKB-SubCell"/>
</dbReference>
<dbReference type="Pfam" id="PF02518">
    <property type="entry name" value="HATPase_c"/>
    <property type="match status" value="1"/>
</dbReference>
<dbReference type="Gene3D" id="3.30.565.10">
    <property type="entry name" value="Histidine kinase-like ATPase, C-terminal domain"/>
    <property type="match status" value="1"/>
</dbReference>
<dbReference type="PANTHER" id="PTHR24421">
    <property type="entry name" value="NITRATE/NITRITE SENSOR PROTEIN NARX-RELATED"/>
    <property type="match status" value="1"/>
</dbReference>
<organism evidence="13 14">
    <name type="scientific">Sphingomonas ursincola</name>
    <dbReference type="NCBI Taxonomy" id="56361"/>
    <lineage>
        <taxon>Bacteria</taxon>
        <taxon>Pseudomonadati</taxon>
        <taxon>Pseudomonadota</taxon>
        <taxon>Alphaproteobacteria</taxon>
        <taxon>Sphingomonadales</taxon>
        <taxon>Sphingomonadaceae</taxon>
        <taxon>Sphingomonas</taxon>
    </lineage>
</organism>
<dbReference type="Pfam" id="PF00672">
    <property type="entry name" value="HAMP"/>
    <property type="match status" value="1"/>
</dbReference>
<keyword evidence="14" id="KW-1185">Reference proteome</keyword>
<evidence type="ECO:0000259" key="12">
    <source>
        <dbReference type="PROSITE" id="PS50885"/>
    </source>
</evidence>
<keyword evidence="10" id="KW-0812">Transmembrane</keyword>
<comment type="caution">
    <text evidence="13">The sequence shown here is derived from an EMBL/GenBank/DDBJ whole genome shotgun (WGS) entry which is preliminary data.</text>
</comment>
<evidence type="ECO:0000256" key="5">
    <source>
        <dbReference type="ARBA" id="ARBA00022679"/>
    </source>
</evidence>
<dbReference type="EMBL" id="VDES01000001">
    <property type="protein sequence ID" value="MBA1373626.1"/>
    <property type="molecule type" value="Genomic_DNA"/>
</dbReference>
<dbReference type="Proteomes" id="UP000589292">
    <property type="component" value="Unassembled WGS sequence"/>
</dbReference>
<gene>
    <name evidence="13" type="ORF">FG486_04695</name>
</gene>
<evidence type="ECO:0000256" key="10">
    <source>
        <dbReference type="SAM" id="Phobius"/>
    </source>
</evidence>
<keyword evidence="9" id="KW-0902">Two-component regulatory system</keyword>
<evidence type="ECO:0000256" key="8">
    <source>
        <dbReference type="ARBA" id="ARBA00022840"/>
    </source>
</evidence>
<evidence type="ECO:0000256" key="7">
    <source>
        <dbReference type="ARBA" id="ARBA00022777"/>
    </source>
</evidence>
<dbReference type="GO" id="GO:0000155">
    <property type="term" value="F:phosphorelay sensor kinase activity"/>
    <property type="evidence" value="ECO:0007669"/>
    <property type="project" value="InterPro"/>
</dbReference>
<dbReference type="GO" id="GO:0005524">
    <property type="term" value="F:ATP binding"/>
    <property type="evidence" value="ECO:0007669"/>
    <property type="project" value="UniProtKB-KW"/>
</dbReference>
<dbReference type="InterPro" id="IPR005467">
    <property type="entry name" value="His_kinase_dom"/>
</dbReference>
<keyword evidence="10" id="KW-0472">Membrane</keyword>
<feature type="domain" description="Histidine kinase" evidence="11">
    <location>
        <begin position="604"/>
        <end position="793"/>
    </location>
</feature>
<keyword evidence="10" id="KW-1133">Transmembrane helix</keyword>
<evidence type="ECO:0000256" key="3">
    <source>
        <dbReference type="ARBA" id="ARBA00012438"/>
    </source>
</evidence>
<evidence type="ECO:0000256" key="4">
    <source>
        <dbReference type="ARBA" id="ARBA00022553"/>
    </source>
</evidence>
<dbReference type="GO" id="GO:0046983">
    <property type="term" value="F:protein dimerization activity"/>
    <property type="evidence" value="ECO:0007669"/>
    <property type="project" value="InterPro"/>
</dbReference>
<dbReference type="InterPro" id="IPR011712">
    <property type="entry name" value="Sig_transdc_His_kin_sub3_dim/P"/>
</dbReference>
<keyword evidence="5" id="KW-0808">Transferase</keyword>
<feature type="transmembrane region" description="Helical" evidence="10">
    <location>
        <begin position="44"/>
        <end position="68"/>
    </location>
</feature>
<dbReference type="Gene3D" id="1.20.5.1930">
    <property type="match status" value="1"/>
</dbReference>
<dbReference type="PROSITE" id="PS50885">
    <property type="entry name" value="HAMP"/>
    <property type="match status" value="1"/>
</dbReference>
<evidence type="ECO:0000259" key="11">
    <source>
        <dbReference type="PROSITE" id="PS50109"/>
    </source>
</evidence>
<dbReference type="PANTHER" id="PTHR24421:SF10">
    <property type="entry name" value="NITRATE_NITRITE SENSOR PROTEIN NARQ"/>
    <property type="match status" value="1"/>
</dbReference>
<feature type="transmembrane region" description="Helical" evidence="10">
    <location>
        <begin position="271"/>
        <end position="295"/>
    </location>
</feature>
<dbReference type="SUPFAM" id="SSF55874">
    <property type="entry name" value="ATPase domain of HSP90 chaperone/DNA topoisomerase II/histidine kinase"/>
    <property type="match status" value="1"/>
</dbReference>
<evidence type="ECO:0000313" key="14">
    <source>
        <dbReference type="Proteomes" id="UP000589292"/>
    </source>
</evidence>
<dbReference type="Gene3D" id="6.10.340.10">
    <property type="match status" value="1"/>
</dbReference>
<feature type="transmembrane region" description="Helical" evidence="10">
    <location>
        <begin position="211"/>
        <end position="231"/>
    </location>
</feature>
<dbReference type="InterPro" id="IPR003594">
    <property type="entry name" value="HATPase_dom"/>
</dbReference>